<reference evidence="1 2" key="1">
    <citation type="submission" date="2020-08" db="EMBL/GenBank/DDBJ databases">
        <title>Draft genome sequencing of an Anaerocolumna strain isolated from anoxic soil subjected to BSD treatment.</title>
        <authorList>
            <person name="Uek A."/>
            <person name="Tonouchi A."/>
        </authorList>
    </citation>
    <scope>NUCLEOTIDE SEQUENCE [LARGE SCALE GENOMIC DNA]</scope>
    <source>
        <strain evidence="1 2">CTTW</strain>
    </source>
</reference>
<gene>
    <name evidence="1" type="ORF">bsdcttw_44670</name>
</gene>
<sequence length="91" mass="10571">MYYAQLQGQDIVISGQPVQVAVVFNTIGDMKPLQFCIEDLYGNILKTKIEYVRYKKDVRGGISYCCMYKCVDCLKEIVLTYYLESHLWVIT</sequence>
<dbReference type="EMBL" id="AP023368">
    <property type="protein sequence ID" value="BCK01427.1"/>
    <property type="molecule type" value="Genomic_DNA"/>
</dbReference>
<accession>A0A7M3SA09</accession>
<dbReference type="RefSeq" id="WP_185256993.1">
    <property type="nucleotide sequence ID" value="NZ_AP023368.1"/>
</dbReference>
<dbReference type="KEGG" id="acht:bsdcttw_44670"/>
<organism evidence="1 2">
    <name type="scientific">Anaerocolumna chitinilytica</name>
    <dbReference type="NCBI Taxonomy" id="1727145"/>
    <lineage>
        <taxon>Bacteria</taxon>
        <taxon>Bacillati</taxon>
        <taxon>Bacillota</taxon>
        <taxon>Clostridia</taxon>
        <taxon>Lachnospirales</taxon>
        <taxon>Lachnospiraceae</taxon>
        <taxon>Anaerocolumna</taxon>
    </lineage>
</organism>
<proteinExistence type="predicted"/>
<evidence type="ECO:0000313" key="2">
    <source>
        <dbReference type="Proteomes" id="UP000515703"/>
    </source>
</evidence>
<reference evidence="1 2" key="2">
    <citation type="submission" date="2020-08" db="EMBL/GenBank/DDBJ databases">
        <authorList>
            <person name="Ueki A."/>
            <person name="Tonouchi A."/>
        </authorList>
    </citation>
    <scope>NUCLEOTIDE SEQUENCE [LARGE SCALE GENOMIC DNA]</scope>
    <source>
        <strain evidence="1 2">CTTW</strain>
    </source>
</reference>
<evidence type="ECO:0000313" key="1">
    <source>
        <dbReference type="EMBL" id="BCK01427.1"/>
    </source>
</evidence>
<name>A0A7M3SA09_9FIRM</name>
<keyword evidence="2" id="KW-1185">Reference proteome</keyword>
<dbReference type="AlphaFoldDB" id="A0A7M3SA09"/>
<protein>
    <submittedName>
        <fullName evidence="1">Uncharacterized protein</fullName>
    </submittedName>
</protein>
<dbReference type="Proteomes" id="UP000515703">
    <property type="component" value="Chromosome"/>
</dbReference>